<sequence length="424" mass="47937">MEHIGPQDRNTPRLKLPLPLPSARQILMPFDLREHPSEFFEPNNTKLLFKLFPGTQAIESDNRVLVYRFDELPPKPWPQQIARVPCYFTDSPNDQGPIIPLRHRSRSSIALSPTMDLRDNEAAADLILELTRDFFTKANVPATEIQFWGHIVIIVLETEPQNVEILHEVPKSIAHCQCFYLFESEMERPTKHSAQRPKQVLSADIDDTQYKTLRPGVVLSSARNSQGEEFHTSSVILIQDNSGYRYMTAASHGFLESGMVYHPVASGLEIGETMIELTHSDIALTKLHDGVQFVNEPFENTAAARNPFTLGNFIRAGETKIGDIIYLDSPFSGFMGGTRLAHATVRIPSDDPNEPKQIWIRCHLVYLGQDSSHDIVDGVRGSAIWNEDHRVVGFFRYAHTTGVFRDHCYIVAADYLLNKGYTVV</sequence>
<dbReference type="RefSeq" id="XP_056526660.1">
    <property type="nucleotide sequence ID" value="XM_056661494.1"/>
</dbReference>
<accession>A0A9W9LBR0</accession>
<comment type="caution">
    <text evidence="1">The sequence shown here is derived from an EMBL/GenBank/DDBJ whole genome shotgun (WGS) entry which is preliminary data.</text>
</comment>
<evidence type="ECO:0000313" key="2">
    <source>
        <dbReference type="Proteomes" id="UP001149079"/>
    </source>
</evidence>
<reference evidence="1" key="1">
    <citation type="submission" date="2022-11" db="EMBL/GenBank/DDBJ databases">
        <authorList>
            <person name="Petersen C."/>
        </authorList>
    </citation>
    <scope>NUCLEOTIDE SEQUENCE</scope>
    <source>
        <strain evidence="1">IBT 22155</strain>
    </source>
</reference>
<evidence type="ECO:0000313" key="1">
    <source>
        <dbReference type="EMBL" id="KAJ5146186.1"/>
    </source>
</evidence>
<dbReference type="AlphaFoldDB" id="A0A9W9LBR0"/>
<dbReference type="EMBL" id="JAPQKL010000001">
    <property type="protein sequence ID" value="KAJ5146186.1"/>
    <property type="molecule type" value="Genomic_DNA"/>
</dbReference>
<gene>
    <name evidence="1" type="ORF">N7515_000750</name>
</gene>
<dbReference type="OrthoDB" id="4155294at2759"/>
<dbReference type="GeneID" id="81400664"/>
<protein>
    <submittedName>
        <fullName evidence="1">Uncharacterized protein</fullName>
    </submittedName>
</protein>
<reference evidence="1" key="2">
    <citation type="journal article" date="2023" name="IMA Fungus">
        <title>Comparative genomic study of the Penicillium genus elucidates a diverse pangenome and 15 lateral gene transfer events.</title>
        <authorList>
            <person name="Petersen C."/>
            <person name="Sorensen T."/>
            <person name="Nielsen M.R."/>
            <person name="Sondergaard T.E."/>
            <person name="Sorensen J.L."/>
            <person name="Fitzpatrick D.A."/>
            <person name="Frisvad J.C."/>
            <person name="Nielsen K.L."/>
        </authorList>
    </citation>
    <scope>NUCLEOTIDE SEQUENCE</scope>
    <source>
        <strain evidence="1">IBT 22155</strain>
    </source>
</reference>
<dbReference type="Proteomes" id="UP001149079">
    <property type="component" value="Unassembled WGS sequence"/>
</dbReference>
<organism evidence="1 2">
    <name type="scientific">Penicillium bovifimosum</name>
    <dbReference type="NCBI Taxonomy" id="126998"/>
    <lineage>
        <taxon>Eukaryota</taxon>
        <taxon>Fungi</taxon>
        <taxon>Dikarya</taxon>
        <taxon>Ascomycota</taxon>
        <taxon>Pezizomycotina</taxon>
        <taxon>Eurotiomycetes</taxon>
        <taxon>Eurotiomycetidae</taxon>
        <taxon>Eurotiales</taxon>
        <taxon>Aspergillaceae</taxon>
        <taxon>Penicillium</taxon>
    </lineage>
</organism>
<name>A0A9W9LBR0_9EURO</name>
<keyword evidence="2" id="KW-1185">Reference proteome</keyword>
<proteinExistence type="predicted"/>